<evidence type="ECO:0000256" key="1">
    <source>
        <dbReference type="ARBA" id="ARBA00010617"/>
    </source>
</evidence>
<evidence type="ECO:0008006" key="9">
    <source>
        <dbReference type="Google" id="ProtNLM"/>
    </source>
</evidence>
<dbReference type="InterPro" id="IPR036396">
    <property type="entry name" value="Cyt_P450_sf"/>
</dbReference>
<dbReference type="GO" id="GO:0004497">
    <property type="term" value="F:monooxygenase activity"/>
    <property type="evidence" value="ECO:0007669"/>
    <property type="project" value="InterPro"/>
</dbReference>
<evidence type="ECO:0000313" key="8">
    <source>
        <dbReference type="Proteomes" id="UP000435112"/>
    </source>
</evidence>
<keyword evidence="7" id="KW-1185">Reference proteome</keyword>
<organism evidence="5 8">
    <name type="scientific">Phytophthora rubi</name>
    <dbReference type="NCBI Taxonomy" id="129364"/>
    <lineage>
        <taxon>Eukaryota</taxon>
        <taxon>Sar</taxon>
        <taxon>Stramenopiles</taxon>
        <taxon>Oomycota</taxon>
        <taxon>Peronosporomycetes</taxon>
        <taxon>Peronosporales</taxon>
        <taxon>Peronosporaceae</taxon>
        <taxon>Phytophthora</taxon>
    </lineage>
</organism>
<evidence type="ECO:0000256" key="4">
    <source>
        <dbReference type="ARBA" id="ARBA00023004"/>
    </source>
</evidence>
<dbReference type="AlphaFoldDB" id="A0A6A3HC65"/>
<dbReference type="Pfam" id="PF00067">
    <property type="entry name" value="p450"/>
    <property type="match status" value="1"/>
</dbReference>
<dbReference type="GO" id="GO:0020037">
    <property type="term" value="F:heme binding"/>
    <property type="evidence" value="ECO:0007669"/>
    <property type="project" value="InterPro"/>
</dbReference>
<protein>
    <recommendedName>
        <fullName evidence="9">Cytochrome P450</fullName>
    </recommendedName>
</protein>
<dbReference type="InterPro" id="IPR001128">
    <property type="entry name" value="Cyt_P450"/>
</dbReference>
<keyword evidence="3" id="KW-0560">Oxidoreductase</keyword>
<dbReference type="GO" id="GO:0005506">
    <property type="term" value="F:iron ion binding"/>
    <property type="evidence" value="ECO:0007669"/>
    <property type="project" value="InterPro"/>
</dbReference>
<dbReference type="Proteomes" id="UP000434957">
    <property type="component" value="Unassembled WGS sequence"/>
</dbReference>
<keyword evidence="4" id="KW-0408">Iron</keyword>
<dbReference type="EMBL" id="QXFT01004824">
    <property type="protein sequence ID" value="KAE9275650.1"/>
    <property type="molecule type" value="Genomic_DNA"/>
</dbReference>
<evidence type="ECO:0000256" key="2">
    <source>
        <dbReference type="ARBA" id="ARBA00022723"/>
    </source>
</evidence>
<sequence length="104" mass="11535">MGRNGALWGDDPLEFRPQRWLEMSKRPSAYEFPAFQAGPRICLGMNMAVLETKLFLATTLSRFDVAIAPGEQQERGYVLKSGLFMNGGLPLQLTPRPQSAASAY</sequence>
<gene>
    <name evidence="5" type="ORF">PR002_g28179</name>
    <name evidence="6" type="ORF">PR003_g29275</name>
</gene>
<dbReference type="PANTHER" id="PTHR24296">
    <property type="entry name" value="CYTOCHROME P450"/>
    <property type="match status" value="1"/>
</dbReference>
<evidence type="ECO:0000313" key="5">
    <source>
        <dbReference type="EMBL" id="KAE8967071.1"/>
    </source>
</evidence>
<name>A0A6A3HC65_9STRA</name>
<dbReference type="Gene3D" id="1.10.630.10">
    <property type="entry name" value="Cytochrome P450"/>
    <property type="match status" value="1"/>
</dbReference>
<evidence type="ECO:0000256" key="3">
    <source>
        <dbReference type="ARBA" id="ARBA00023002"/>
    </source>
</evidence>
<dbReference type="EMBL" id="QXFU01004784">
    <property type="protein sequence ID" value="KAE8967071.1"/>
    <property type="molecule type" value="Genomic_DNA"/>
</dbReference>
<dbReference type="SUPFAM" id="SSF48264">
    <property type="entry name" value="Cytochrome P450"/>
    <property type="match status" value="1"/>
</dbReference>
<comment type="caution">
    <text evidence="5">The sequence shown here is derived from an EMBL/GenBank/DDBJ whole genome shotgun (WGS) entry which is preliminary data.</text>
</comment>
<dbReference type="Proteomes" id="UP000435112">
    <property type="component" value="Unassembled WGS sequence"/>
</dbReference>
<dbReference type="GO" id="GO:0016705">
    <property type="term" value="F:oxidoreductase activity, acting on paired donors, with incorporation or reduction of molecular oxygen"/>
    <property type="evidence" value="ECO:0007669"/>
    <property type="project" value="InterPro"/>
</dbReference>
<comment type="similarity">
    <text evidence="1">Belongs to the cytochrome P450 family.</text>
</comment>
<evidence type="ECO:0000313" key="7">
    <source>
        <dbReference type="Proteomes" id="UP000434957"/>
    </source>
</evidence>
<evidence type="ECO:0000313" key="6">
    <source>
        <dbReference type="EMBL" id="KAE9275650.1"/>
    </source>
</evidence>
<proteinExistence type="inferred from homology"/>
<keyword evidence="2" id="KW-0479">Metal-binding</keyword>
<accession>A0A6A3HC65</accession>
<reference evidence="5 8" key="1">
    <citation type="submission" date="2018-09" db="EMBL/GenBank/DDBJ databases">
        <title>Genomic investigation of the strawberry pathogen Phytophthora fragariae indicates pathogenicity is determined by transcriptional variation in three key races.</title>
        <authorList>
            <person name="Adams T.M."/>
            <person name="Armitage A.D."/>
            <person name="Sobczyk M.K."/>
            <person name="Bates H.J."/>
            <person name="Dunwell J.M."/>
            <person name="Nellist C.F."/>
            <person name="Harrison R.J."/>
        </authorList>
    </citation>
    <scope>NUCLEOTIDE SEQUENCE [LARGE SCALE GENOMIC DNA]</scope>
    <source>
        <strain evidence="5 8">SCRP324</strain>
        <strain evidence="6 7">SCRP333</strain>
    </source>
</reference>
<dbReference type="OrthoDB" id="6480556at2759"/>